<evidence type="ECO:0000313" key="2">
    <source>
        <dbReference type="Proteomes" id="UP000016936"/>
    </source>
</evidence>
<evidence type="ECO:0000313" key="1">
    <source>
        <dbReference type="EMBL" id="EMD94612.1"/>
    </source>
</evidence>
<dbReference type="EMBL" id="KB445571">
    <property type="protein sequence ID" value="EMD94612.1"/>
    <property type="molecule type" value="Genomic_DNA"/>
</dbReference>
<dbReference type="PANTHER" id="PTHR37845:SF1">
    <property type="entry name" value="SEQUENCE ORPHAN"/>
    <property type="match status" value="1"/>
</dbReference>
<dbReference type="PANTHER" id="PTHR37845">
    <property type="entry name" value="SEQUENCE ORPHAN"/>
    <property type="match status" value="1"/>
</dbReference>
<dbReference type="HOGENOM" id="CLU_054095_2_0_1"/>
<dbReference type="OMA" id="IGCLTNM"/>
<evidence type="ECO:0008006" key="3">
    <source>
        <dbReference type="Google" id="ProtNLM"/>
    </source>
</evidence>
<reference evidence="2" key="2">
    <citation type="journal article" date="2013" name="PLoS Genet.">
        <title>Comparative genome structure, secondary metabolite, and effector coding capacity across Cochliobolus pathogens.</title>
        <authorList>
            <person name="Condon B.J."/>
            <person name="Leng Y."/>
            <person name="Wu D."/>
            <person name="Bushley K.E."/>
            <person name="Ohm R.A."/>
            <person name="Otillar R."/>
            <person name="Martin J."/>
            <person name="Schackwitz W."/>
            <person name="Grimwood J."/>
            <person name="MohdZainudin N."/>
            <person name="Xue C."/>
            <person name="Wang R."/>
            <person name="Manning V.A."/>
            <person name="Dhillon B."/>
            <person name="Tu Z.J."/>
            <person name="Steffenson B.J."/>
            <person name="Salamov A."/>
            <person name="Sun H."/>
            <person name="Lowry S."/>
            <person name="LaButti K."/>
            <person name="Han J."/>
            <person name="Copeland A."/>
            <person name="Lindquist E."/>
            <person name="Barry K."/>
            <person name="Schmutz J."/>
            <person name="Baker S.E."/>
            <person name="Ciuffetti L.M."/>
            <person name="Grigoriev I.V."/>
            <person name="Zhong S."/>
            <person name="Turgeon B.G."/>
        </authorList>
    </citation>
    <scope>NUCLEOTIDE SEQUENCE [LARGE SCALE GENOMIC DNA]</scope>
    <source>
        <strain evidence="2">C5 / ATCC 48332 / race O</strain>
    </source>
</reference>
<proteinExistence type="predicted"/>
<dbReference type="eggNOG" id="ENOG502QWAD">
    <property type="taxonomic scope" value="Eukaryota"/>
</dbReference>
<gene>
    <name evidence="1" type="ORF">COCHEDRAFT_1128221</name>
</gene>
<organism evidence="1 2">
    <name type="scientific">Cochliobolus heterostrophus (strain C5 / ATCC 48332 / race O)</name>
    <name type="common">Southern corn leaf blight fungus</name>
    <name type="synonym">Bipolaris maydis</name>
    <dbReference type="NCBI Taxonomy" id="701091"/>
    <lineage>
        <taxon>Eukaryota</taxon>
        <taxon>Fungi</taxon>
        <taxon>Dikarya</taxon>
        <taxon>Ascomycota</taxon>
        <taxon>Pezizomycotina</taxon>
        <taxon>Dothideomycetes</taxon>
        <taxon>Pleosporomycetidae</taxon>
        <taxon>Pleosporales</taxon>
        <taxon>Pleosporineae</taxon>
        <taxon>Pleosporaceae</taxon>
        <taxon>Bipolaris</taxon>
    </lineage>
</organism>
<reference evidence="1 2" key="1">
    <citation type="journal article" date="2012" name="PLoS Pathog.">
        <title>Diverse lifestyles and strategies of plant pathogenesis encoded in the genomes of eighteen Dothideomycetes fungi.</title>
        <authorList>
            <person name="Ohm R.A."/>
            <person name="Feau N."/>
            <person name="Henrissat B."/>
            <person name="Schoch C.L."/>
            <person name="Horwitz B.A."/>
            <person name="Barry K.W."/>
            <person name="Condon B.J."/>
            <person name="Copeland A.C."/>
            <person name="Dhillon B."/>
            <person name="Glaser F."/>
            <person name="Hesse C.N."/>
            <person name="Kosti I."/>
            <person name="LaButti K."/>
            <person name="Lindquist E.A."/>
            <person name="Lucas S."/>
            <person name="Salamov A.A."/>
            <person name="Bradshaw R.E."/>
            <person name="Ciuffetti L."/>
            <person name="Hamelin R.C."/>
            <person name="Kema G.H.J."/>
            <person name="Lawrence C."/>
            <person name="Scott J.A."/>
            <person name="Spatafora J.W."/>
            <person name="Turgeon B.G."/>
            <person name="de Wit P.J.G.M."/>
            <person name="Zhong S."/>
            <person name="Goodwin S.B."/>
            <person name="Grigoriev I.V."/>
        </authorList>
    </citation>
    <scope>NUCLEOTIDE SEQUENCE [LARGE SCALE GENOMIC DNA]</scope>
    <source>
        <strain evidence="2">C5 / ATCC 48332 / race O</strain>
    </source>
</reference>
<dbReference type="GO" id="GO:0005739">
    <property type="term" value="C:mitochondrion"/>
    <property type="evidence" value="ECO:0007669"/>
    <property type="project" value="TreeGrafter"/>
</dbReference>
<accession>M2V3M6</accession>
<dbReference type="Proteomes" id="UP000016936">
    <property type="component" value="Unassembled WGS sequence"/>
</dbReference>
<feature type="non-terminal residue" evidence="1">
    <location>
        <position position="295"/>
    </location>
</feature>
<name>M2V3M6_COCH5</name>
<dbReference type="InterPro" id="IPR038781">
    <property type="entry name" value="C365.16-ike"/>
</dbReference>
<sequence length="295" mass="31846">MTELVETQSITRGWRNSRLPSYLAGDVSAAFLSATLISPILTAIDRAVVENVSSTTRPLSTALKENLLCTIRYPKSFFAAKPFIYMWMLYAATYTTANSMNTLTSISMNKSPEFLANSLIFIATCTVNVPLGVCKDICFVQTFGGRPPGPANTPQTKPPLPPRSPTKFPKAVAATFLARDAITILGSFTLPPMLTHRIPIADPAAQMAVAQLLMPVLSQLAATPVHLLGLDLFSIPGKRERGKRAKRIQRGLAGTTAVRCVRIVPAFGVGGIVNTGLRGWFRGVVEDGGMRAERL</sequence>
<keyword evidence="2" id="KW-1185">Reference proteome</keyword>
<protein>
    <recommendedName>
        <fullName evidence="3">Sequence orphan</fullName>
    </recommendedName>
</protein>
<dbReference type="OrthoDB" id="275936at2759"/>
<dbReference type="AlphaFoldDB" id="M2V3M6"/>